<dbReference type="RefSeq" id="WP_059365648.1">
    <property type="nucleotide sequence ID" value="NZ_BBXJ01000001.1"/>
</dbReference>
<evidence type="ECO:0000313" key="3">
    <source>
        <dbReference type="Proteomes" id="UP000188998"/>
    </source>
</evidence>
<proteinExistence type="predicted"/>
<dbReference type="EMBL" id="MLAB01000002">
    <property type="protein sequence ID" value="OOF73521.1"/>
    <property type="molecule type" value="Genomic_DNA"/>
</dbReference>
<protein>
    <recommendedName>
        <fullName evidence="4">Excinuclease ABC subunit A</fullName>
    </recommendedName>
</protein>
<name>A0AAJ3MZW2_9PAST</name>
<gene>
    <name evidence="2" type="ORF">BKG90_00265</name>
</gene>
<evidence type="ECO:0008006" key="4">
    <source>
        <dbReference type="Google" id="ProtNLM"/>
    </source>
</evidence>
<feature type="signal peptide" evidence="1">
    <location>
        <begin position="1"/>
        <end position="22"/>
    </location>
</feature>
<keyword evidence="3" id="KW-1185">Reference proteome</keyword>
<dbReference type="PROSITE" id="PS51257">
    <property type="entry name" value="PROKAR_LIPOPROTEIN"/>
    <property type="match status" value="1"/>
</dbReference>
<accession>A0AAJ3MZW2</accession>
<sequence length="175" mass="18584">MKLMKFAPALAAALVLSACSTASDVVSNTTDAISKTTNAVVGGASQAVTSVKDGVSSTVKTVTDKLDTATKSAVYLCKDNTLVIATYGFEAGKAKNVNIAFGKKAIKDLKVNEKAPNPVTFESKSYRWNADVDFSLETFDKSSSVMLTKLGKQTDQILVKNCKIDELATAKMNNE</sequence>
<organism evidence="2 3">
    <name type="scientific">Rodentibacter caecimuris</name>
    <dbReference type="NCBI Taxonomy" id="1796644"/>
    <lineage>
        <taxon>Bacteria</taxon>
        <taxon>Pseudomonadati</taxon>
        <taxon>Pseudomonadota</taxon>
        <taxon>Gammaproteobacteria</taxon>
        <taxon>Pasteurellales</taxon>
        <taxon>Pasteurellaceae</taxon>
        <taxon>Rodentibacter</taxon>
    </lineage>
</organism>
<reference evidence="2 3" key="1">
    <citation type="submission" date="2016-10" db="EMBL/GenBank/DDBJ databases">
        <title>Rodentibacter gen. nov. and new species.</title>
        <authorList>
            <person name="Christensen H."/>
        </authorList>
    </citation>
    <scope>NUCLEOTIDE SEQUENCE [LARGE SCALE GENOMIC DNA]</scope>
    <source>
        <strain evidence="2 3">199137021</strain>
    </source>
</reference>
<evidence type="ECO:0000256" key="1">
    <source>
        <dbReference type="SAM" id="SignalP"/>
    </source>
</evidence>
<dbReference type="GeneID" id="85657330"/>
<dbReference type="Proteomes" id="UP000188998">
    <property type="component" value="Unassembled WGS sequence"/>
</dbReference>
<keyword evidence="1" id="KW-0732">Signal</keyword>
<evidence type="ECO:0000313" key="2">
    <source>
        <dbReference type="EMBL" id="OOF73521.1"/>
    </source>
</evidence>
<feature type="chain" id="PRO_5042535847" description="Excinuclease ABC subunit A" evidence="1">
    <location>
        <begin position="23"/>
        <end position="175"/>
    </location>
</feature>
<dbReference type="AlphaFoldDB" id="A0AAJ3MZW2"/>
<comment type="caution">
    <text evidence="2">The sequence shown here is derived from an EMBL/GenBank/DDBJ whole genome shotgun (WGS) entry which is preliminary data.</text>
</comment>